<feature type="compositionally biased region" description="Polar residues" evidence="1">
    <location>
        <begin position="7"/>
        <end position="25"/>
    </location>
</feature>
<evidence type="ECO:0000313" key="3">
    <source>
        <dbReference type="Proteomes" id="UP000712281"/>
    </source>
</evidence>
<feature type="region of interest" description="Disordered" evidence="1">
    <location>
        <begin position="1"/>
        <end position="26"/>
    </location>
</feature>
<dbReference type="Proteomes" id="UP000712281">
    <property type="component" value="Unassembled WGS sequence"/>
</dbReference>
<gene>
    <name evidence="2" type="ORF">F2Q68_00006033</name>
</gene>
<protein>
    <submittedName>
        <fullName evidence="2">Uncharacterized protein</fullName>
    </submittedName>
</protein>
<evidence type="ECO:0000313" key="2">
    <source>
        <dbReference type="EMBL" id="KAF2579285.1"/>
    </source>
</evidence>
<proteinExistence type="predicted"/>
<dbReference type="EMBL" id="QGKW02001660">
    <property type="protein sequence ID" value="KAF2579285.1"/>
    <property type="molecule type" value="Genomic_DNA"/>
</dbReference>
<comment type="caution">
    <text evidence="2">The sequence shown here is derived from an EMBL/GenBank/DDBJ whole genome shotgun (WGS) entry which is preliminary data.</text>
</comment>
<dbReference type="AlphaFoldDB" id="A0A8S9JB89"/>
<sequence length="79" mass="8390">MRDVLSASASAMSGEFSKSTTTSGSVACPSDLSLLKSGLTKKDFHFFGENEPDQTSLLQLKVSSEMDGVITCDPIEAEK</sequence>
<reference evidence="2" key="1">
    <citation type="submission" date="2019-12" db="EMBL/GenBank/DDBJ databases">
        <title>Genome sequencing and annotation of Brassica cretica.</title>
        <authorList>
            <person name="Studholme D.J."/>
            <person name="Sarris P.F."/>
        </authorList>
    </citation>
    <scope>NUCLEOTIDE SEQUENCE</scope>
    <source>
        <strain evidence="2">PFS-001/15</strain>
        <tissue evidence="2">Leaf</tissue>
    </source>
</reference>
<accession>A0A8S9JB89</accession>
<organism evidence="2 3">
    <name type="scientific">Brassica cretica</name>
    <name type="common">Mustard</name>
    <dbReference type="NCBI Taxonomy" id="69181"/>
    <lineage>
        <taxon>Eukaryota</taxon>
        <taxon>Viridiplantae</taxon>
        <taxon>Streptophyta</taxon>
        <taxon>Embryophyta</taxon>
        <taxon>Tracheophyta</taxon>
        <taxon>Spermatophyta</taxon>
        <taxon>Magnoliopsida</taxon>
        <taxon>eudicotyledons</taxon>
        <taxon>Gunneridae</taxon>
        <taxon>Pentapetalae</taxon>
        <taxon>rosids</taxon>
        <taxon>malvids</taxon>
        <taxon>Brassicales</taxon>
        <taxon>Brassicaceae</taxon>
        <taxon>Brassiceae</taxon>
        <taxon>Brassica</taxon>
    </lineage>
</organism>
<name>A0A8S9JB89_BRACR</name>
<evidence type="ECO:0000256" key="1">
    <source>
        <dbReference type="SAM" id="MobiDB-lite"/>
    </source>
</evidence>